<evidence type="ECO:0000256" key="6">
    <source>
        <dbReference type="ARBA" id="ARBA00022989"/>
    </source>
</evidence>
<keyword evidence="3" id="KW-0328">Glycosyltransferase</keyword>
<name>A0A1E8F276_9CLOT</name>
<proteinExistence type="predicted"/>
<feature type="transmembrane region" description="Helical" evidence="8">
    <location>
        <begin position="12"/>
        <end position="33"/>
    </location>
</feature>
<feature type="transmembrane region" description="Helical" evidence="8">
    <location>
        <begin position="389"/>
        <end position="412"/>
    </location>
</feature>
<keyword evidence="4" id="KW-0808">Transferase</keyword>
<gene>
    <name evidence="9" type="ORF">CLOACE_00950</name>
</gene>
<dbReference type="AlphaFoldDB" id="A0A1E8F276"/>
<evidence type="ECO:0000256" key="5">
    <source>
        <dbReference type="ARBA" id="ARBA00022692"/>
    </source>
</evidence>
<feature type="transmembrane region" description="Helical" evidence="8">
    <location>
        <begin position="193"/>
        <end position="213"/>
    </location>
</feature>
<keyword evidence="10" id="KW-1185">Reference proteome</keyword>
<protein>
    <recommendedName>
        <fullName evidence="11">Glycosyltransferase RgtA/B/C/D-like domain-containing protein</fullName>
    </recommendedName>
</protein>
<dbReference type="GO" id="GO:0005886">
    <property type="term" value="C:plasma membrane"/>
    <property type="evidence" value="ECO:0007669"/>
    <property type="project" value="UniProtKB-SubCell"/>
</dbReference>
<dbReference type="GO" id="GO:0016763">
    <property type="term" value="F:pentosyltransferase activity"/>
    <property type="evidence" value="ECO:0007669"/>
    <property type="project" value="TreeGrafter"/>
</dbReference>
<dbReference type="OrthoDB" id="136232at2"/>
<dbReference type="PATRIC" id="fig|1121290.3.peg.95"/>
<evidence type="ECO:0000256" key="8">
    <source>
        <dbReference type="SAM" id="Phobius"/>
    </source>
</evidence>
<dbReference type="PANTHER" id="PTHR33908">
    <property type="entry name" value="MANNOSYLTRANSFERASE YKCB-RELATED"/>
    <property type="match status" value="1"/>
</dbReference>
<evidence type="ECO:0000256" key="7">
    <source>
        <dbReference type="ARBA" id="ARBA00023136"/>
    </source>
</evidence>
<dbReference type="RefSeq" id="WP_070109078.1">
    <property type="nucleotide sequence ID" value="NZ_LZFO01000001.1"/>
</dbReference>
<comment type="caution">
    <text evidence="9">The sequence shown here is derived from an EMBL/GenBank/DDBJ whole genome shotgun (WGS) entry which is preliminary data.</text>
</comment>
<evidence type="ECO:0000256" key="3">
    <source>
        <dbReference type="ARBA" id="ARBA00022676"/>
    </source>
</evidence>
<feature type="transmembrane region" description="Helical" evidence="8">
    <location>
        <begin position="334"/>
        <end position="355"/>
    </location>
</feature>
<accession>A0A1E8F276</accession>
<dbReference type="Proteomes" id="UP000175744">
    <property type="component" value="Unassembled WGS sequence"/>
</dbReference>
<organism evidence="9 10">
    <name type="scientific">Clostridium acetireducens DSM 10703</name>
    <dbReference type="NCBI Taxonomy" id="1121290"/>
    <lineage>
        <taxon>Bacteria</taxon>
        <taxon>Bacillati</taxon>
        <taxon>Bacillota</taxon>
        <taxon>Clostridia</taxon>
        <taxon>Eubacteriales</taxon>
        <taxon>Clostridiaceae</taxon>
        <taxon>Clostridium</taxon>
    </lineage>
</organism>
<feature type="transmembrane region" description="Helical" evidence="8">
    <location>
        <begin position="155"/>
        <end position="181"/>
    </location>
</feature>
<evidence type="ECO:0000256" key="4">
    <source>
        <dbReference type="ARBA" id="ARBA00022679"/>
    </source>
</evidence>
<keyword evidence="7 8" id="KW-0472">Membrane</keyword>
<evidence type="ECO:0008006" key="11">
    <source>
        <dbReference type="Google" id="ProtNLM"/>
    </source>
</evidence>
<dbReference type="STRING" id="1121290.CLAOCE_00950"/>
<keyword evidence="6 8" id="KW-1133">Transmembrane helix</keyword>
<dbReference type="EMBL" id="LZFO01000001">
    <property type="protein sequence ID" value="OFI07747.1"/>
    <property type="molecule type" value="Genomic_DNA"/>
</dbReference>
<evidence type="ECO:0000256" key="1">
    <source>
        <dbReference type="ARBA" id="ARBA00004651"/>
    </source>
</evidence>
<keyword evidence="5 8" id="KW-0812">Transmembrane</keyword>
<feature type="transmembrane region" description="Helical" evidence="8">
    <location>
        <begin position="362"/>
        <end position="383"/>
    </location>
</feature>
<dbReference type="PANTHER" id="PTHR33908:SF11">
    <property type="entry name" value="MEMBRANE PROTEIN"/>
    <property type="match status" value="1"/>
</dbReference>
<feature type="transmembrane region" description="Helical" evidence="8">
    <location>
        <begin position="112"/>
        <end position="143"/>
    </location>
</feature>
<sequence>MRERILKSESFYKYILLFSFLLSIIWIGLVKAVPFSDFEYYNNLAINIAKGGSWGNTYTSVGYSIVLGLIYKIFGVNILWAKIFNVILAFLNNLLVLGILKKLSINERDKRIIFFIFAFFPNNIFYNSIVGTEVLFSTILLLITYIYFSNINYKYIYIGILVGINTMIKPFFIVFFLLIFILEAIKFKNLIKIIKNTLTVLVISFLTISPWIYRNTKLMGQLTYVSNNGGIVLYINNNSQNKSGRWMAAEDVENSIVKMEEYKKANMTERNKMLGQSAKKWIKSHPKQFIQLGFKRLYNTYFTCDDVGYSMYGSNIKISFKNIIIGLSYLVKKVFYMAALVFIVLYSFVVMKHILKKDTDCLNFYSLYFCILFYMFTCVYFITEGQGRYAFPTIFIAIYFSYYFIKNILYIIKIRS</sequence>
<evidence type="ECO:0000313" key="9">
    <source>
        <dbReference type="EMBL" id="OFI07747.1"/>
    </source>
</evidence>
<reference evidence="9 10" key="1">
    <citation type="submission" date="2016-06" db="EMBL/GenBank/DDBJ databases">
        <title>Genome sequence of Clostridium acetireducens DSM 10703.</title>
        <authorList>
            <person name="Poehlein A."/>
            <person name="Fluechter S."/>
            <person name="Duerre P."/>
            <person name="Daniel R."/>
        </authorList>
    </citation>
    <scope>NUCLEOTIDE SEQUENCE [LARGE SCALE GENOMIC DNA]</scope>
    <source>
        <strain evidence="9 10">DSM 10703</strain>
    </source>
</reference>
<dbReference type="GO" id="GO:0009103">
    <property type="term" value="P:lipopolysaccharide biosynthetic process"/>
    <property type="evidence" value="ECO:0007669"/>
    <property type="project" value="UniProtKB-ARBA"/>
</dbReference>
<evidence type="ECO:0000313" key="10">
    <source>
        <dbReference type="Proteomes" id="UP000175744"/>
    </source>
</evidence>
<comment type="subcellular location">
    <subcellularLocation>
        <location evidence="1">Cell membrane</location>
        <topology evidence="1">Multi-pass membrane protein</topology>
    </subcellularLocation>
</comment>
<evidence type="ECO:0000256" key="2">
    <source>
        <dbReference type="ARBA" id="ARBA00022475"/>
    </source>
</evidence>
<dbReference type="InterPro" id="IPR050297">
    <property type="entry name" value="LipidA_mod_glycosyltrf_83"/>
</dbReference>
<feature type="transmembrane region" description="Helical" evidence="8">
    <location>
        <begin position="78"/>
        <end position="100"/>
    </location>
</feature>
<keyword evidence="2" id="KW-1003">Cell membrane</keyword>